<reference evidence="13" key="1">
    <citation type="submission" date="2022-10" db="EMBL/GenBank/DDBJ databases">
        <title>Flavobacterium sp. nov., a bacterium isolated from lake sediment.</title>
        <authorList>
            <person name="Qu J.-H."/>
        </authorList>
    </citation>
    <scope>NUCLEOTIDE SEQUENCE</scope>
    <source>
        <strain evidence="13">TH16-21</strain>
    </source>
</reference>
<dbReference type="InterPro" id="IPR012910">
    <property type="entry name" value="Plug_dom"/>
</dbReference>
<dbReference type="InterPro" id="IPR039426">
    <property type="entry name" value="TonB-dep_rcpt-like"/>
</dbReference>
<dbReference type="Pfam" id="PF00593">
    <property type="entry name" value="TonB_dep_Rec_b-barrel"/>
    <property type="match status" value="1"/>
</dbReference>
<dbReference type="Proteomes" id="UP001165677">
    <property type="component" value="Unassembled WGS sequence"/>
</dbReference>
<dbReference type="RefSeq" id="WP_264368838.1">
    <property type="nucleotide sequence ID" value="NZ_JAPCIO010000004.1"/>
</dbReference>
<protein>
    <submittedName>
        <fullName evidence="13">TonB-dependent receptor</fullName>
    </submittedName>
</protein>
<dbReference type="SUPFAM" id="SSF56935">
    <property type="entry name" value="Porins"/>
    <property type="match status" value="1"/>
</dbReference>
<evidence type="ECO:0000313" key="13">
    <source>
        <dbReference type="EMBL" id="MCW1148053.1"/>
    </source>
</evidence>
<dbReference type="InterPro" id="IPR023996">
    <property type="entry name" value="TonB-dep_OMP_SusC/RagA"/>
</dbReference>
<evidence type="ECO:0000256" key="2">
    <source>
        <dbReference type="ARBA" id="ARBA00022448"/>
    </source>
</evidence>
<comment type="subcellular location">
    <subcellularLocation>
        <location evidence="1 8">Cell outer membrane</location>
        <topology evidence="1 8">Multi-pass membrane protein</topology>
    </subcellularLocation>
</comment>
<dbReference type="InterPro" id="IPR036942">
    <property type="entry name" value="Beta-barrel_TonB_sf"/>
</dbReference>
<evidence type="ECO:0000256" key="1">
    <source>
        <dbReference type="ARBA" id="ARBA00004571"/>
    </source>
</evidence>
<comment type="similarity">
    <text evidence="8 9">Belongs to the TonB-dependent receptor family.</text>
</comment>
<evidence type="ECO:0000259" key="12">
    <source>
        <dbReference type="Pfam" id="PF07715"/>
    </source>
</evidence>
<keyword evidence="4 8" id="KW-0812">Transmembrane</keyword>
<evidence type="ECO:0000313" key="14">
    <source>
        <dbReference type="Proteomes" id="UP001165677"/>
    </source>
</evidence>
<keyword evidence="6 8" id="KW-0472">Membrane</keyword>
<evidence type="ECO:0000256" key="10">
    <source>
        <dbReference type="SAM" id="SignalP"/>
    </source>
</evidence>
<feature type="chain" id="PRO_5047097483" evidence="10">
    <location>
        <begin position="22"/>
        <end position="963"/>
    </location>
</feature>
<evidence type="ECO:0000256" key="3">
    <source>
        <dbReference type="ARBA" id="ARBA00022452"/>
    </source>
</evidence>
<comment type="caution">
    <text evidence="13">The sequence shown here is derived from an EMBL/GenBank/DDBJ whole genome shotgun (WGS) entry which is preliminary data.</text>
</comment>
<dbReference type="EMBL" id="JAPCIO010000004">
    <property type="protein sequence ID" value="MCW1148053.1"/>
    <property type="molecule type" value="Genomic_DNA"/>
</dbReference>
<dbReference type="NCBIfam" id="TIGR04056">
    <property type="entry name" value="OMP_RagA_SusC"/>
    <property type="match status" value="1"/>
</dbReference>
<sequence length="963" mass="106804">MKTLQKKLLLLLLMLPFGLLAQNTLKGVVLDGSSKQPLPGVNVLVAGTTNGTTTDFDGNFTLANIKKGDQIVFSYIGFKDETLVYENQNTITITLQEDQKELKDVVVIGYGTTTKKDATGSVNTITAKDFVKGPVVSADQMIQGKVAGVQITNGGGSPGEGSTIRIRQGSSLNANNDPLFVIDGVPVAQDNTGGRNPLATINQNDIESVTVLKDASATAIYGSRASNGVVIITTKKGKSGELKVNYNGNVSLSEISKKVDVLSANQLRNYVNTFGNANQQALLGSANTDWQNEIYTKGIGTDHNVSLSAGNKLITYRASVGLTDMNGILKRDNMNRATTGVALVGNFFDNHLRVELNNKTSVMRNNYSNRGAIGSAVSFDPTQSVRNGSGSYFEWNQQLAGRNPVALIEQFNNFGNNFRSLGNIQTEYKLHFLPELKLVANLGYDYTSGRTFGNSNPTYAYDVTDSYESQNYSKNRLMDLYFNYKRDIKTIEGNFELTAGYNYQNLQYYGSGFSVNNLITSQNNPYFNELNLQSFFGRATVNLFDKYILTATYRRDGSSRFTEEFRWGDFPSAAFAWKLNQEEFLKNISAISNLKLRLGWGITGQQDIGSFYPSQPTYLASDAQAQYQFGNQYYNTVRPERYNPNLKWEETETRNIGLDFGFLNNRISGSVDVYEKRTEDLLAFIPNPPFFGFSNYDNYNIGKTKNQGLEIAAEVIPIKNDNLTLSIGGNITFQNSELTDLVEGAPNFGIETGGIAGGIGNNIQVQTIGYAPNSFFVYEQAYDNLGNPIDGVFIDRNGDGSITTADRYVYKKPSADIFYGFYTNLTYKNWDMAMSWRGSWGNYVYNNVDSNLGWSNQVLIRETDLGNAVTEILNTNFNSTSAERYQSDYYIQDASFIRLDNITIGYNFKKFMSEKVSAKLSLGGQNLLLITDYKGIDPEVNGGIDNNIYPRPRIYTLGLNVNF</sequence>
<keyword evidence="10" id="KW-0732">Signal</keyword>
<dbReference type="PROSITE" id="PS52016">
    <property type="entry name" value="TONB_DEPENDENT_REC_3"/>
    <property type="match status" value="1"/>
</dbReference>
<dbReference type="Pfam" id="PF07715">
    <property type="entry name" value="Plug"/>
    <property type="match status" value="1"/>
</dbReference>
<proteinExistence type="inferred from homology"/>
<evidence type="ECO:0000256" key="5">
    <source>
        <dbReference type="ARBA" id="ARBA00023077"/>
    </source>
</evidence>
<keyword evidence="7 8" id="KW-0998">Cell outer membrane</keyword>
<keyword evidence="13" id="KW-0675">Receptor</keyword>
<dbReference type="InterPro" id="IPR023997">
    <property type="entry name" value="TonB-dep_OMP_SusC/RagA_CS"/>
</dbReference>
<keyword evidence="5 9" id="KW-0798">TonB box</keyword>
<feature type="domain" description="TonB-dependent receptor plug" evidence="12">
    <location>
        <begin position="115"/>
        <end position="229"/>
    </location>
</feature>
<evidence type="ECO:0000259" key="11">
    <source>
        <dbReference type="Pfam" id="PF00593"/>
    </source>
</evidence>
<dbReference type="InterPro" id="IPR008969">
    <property type="entry name" value="CarboxyPept-like_regulatory"/>
</dbReference>
<keyword evidence="14" id="KW-1185">Reference proteome</keyword>
<gene>
    <name evidence="13" type="ORF">OJ995_07465</name>
</gene>
<feature type="domain" description="TonB-dependent receptor-like beta-barrel" evidence="11">
    <location>
        <begin position="380"/>
        <end position="927"/>
    </location>
</feature>
<dbReference type="NCBIfam" id="TIGR04057">
    <property type="entry name" value="SusC_RagA_signa"/>
    <property type="match status" value="1"/>
</dbReference>
<evidence type="ECO:0000256" key="9">
    <source>
        <dbReference type="RuleBase" id="RU003357"/>
    </source>
</evidence>
<dbReference type="Gene3D" id="2.170.130.10">
    <property type="entry name" value="TonB-dependent receptor, plug domain"/>
    <property type="match status" value="1"/>
</dbReference>
<dbReference type="InterPro" id="IPR000531">
    <property type="entry name" value="Beta-barrel_TonB"/>
</dbReference>
<evidence type="ECO:0000256" key="6">
    <source>
        <dbReference type="ARBA" id="ARBA00023136"/>
    </source>
</evidence>
<keyword evidence="2 8" id="KW-0813">Transport</keyword>
<organism evidence="13 14">
    <name type="scientific">Flavobacterium lacisediminis</name>
    <dbReference type="NCBI Taxonomy" id="2989705"/>
    <lineage>
        <taxon>Bacteria</taxon>
        <taxon>Pseudomonadati</taxon>
        <taxon>Bacteroidota</taxon>
        <taxon>Flavobacteriia</taxon>
        <taxon>Flavobacteriales</taxon>
        <taxon>Flavobacteriaceae</taxon>
        <taxon>Flavobacterium</taxon>
    </lineage>
</organism>
<keyword evidence="3 8" id="KW-1134">Transmembrane beta strand</keyword>
<evidence type="ECO:0000256" key="4">
    <source>
        <dbReference type="ARBA" id="ARBA00022692"/>
    </source>
</evidence>
<accession>A0ABT3EHK6</accession>
<evidence type="ECO:0000256" key="8">
    <source>
        <dbReference type="PROSITE-ProRule" id="PRU01360"/>
    </source>
</evidence>
<dbReference type="Gene3D" id="2.40.170.20">
    <property type="entry name" value="TonB-dependent receptor, beta-barrel domain"/>
    <property type="match status" value="1"/>
</dbReference>
<dbReference type="SUPFAM" id="SSF49464">
    <property type="entry name" value="Carboxypeptidase regulatory domain-like"/>
    <property type="match status" value="1"/>
</dbReference>
<dbReference type="Pfam" id="PF13715">
    <property type="entry name" value="CarbopepD_reg_2"/>
    <property type="match status" value="1"/>
</dbReference>
<dbReference type="InterPro" id="IPR037066">
    <property type="entry name" value="Plug_dom_sf"/>
</dbReference>
<feature type="signal peptide" evidence="10">
    <location>
        <begin position="1"/>
        <end position="21"/>
    </location>
</feature>
<dbReference type="Gene3D" id="2.60.40.1120">
    <property type="entry name" value="Carboxypeptidase-like, regulatory domain"/>
    <property type="match status" value="1"/>
</dbReference>
<evidence type="ECO:0000256" key="7">
    <source>
        <dbReference type="ARBA" id="ARBA00023237"/>
    </source>
</evidence>
<name>A0ABT3EHK6_9FLAO</name>